<evidence type="ECO:0000313" key="2">
    <source>
        <dbReference type="EMBL" id="GCC39520.1"/>
    </source>
</evidence>
<dbReference type="AlphaFoldDB" id="A0A401TA39"/>
<sequence>MALLPCGARHPGFQPGPASVVRGATSLRSTPRSIWRRPPSVGGPLAGQLSCEGAGASSRVVLPCSPRARPPRKVRIP</sequence>
<evidence type="ECO:0000313" key="3">
    <source>
        <dbReference type="Proteomes" id="UP000287033"/>
    </source>
</evidence>
<name>A0A401TA39_CHIPU</name>
<keyword evidence="3" id="KW-1185">Reference proteome</keyword>
<comment type="caution">
    <text evidence="2">The sequence shown here is derived from an EMBL/GenBank/DDBJ whole genome shotgun (WGS) entry which is preliminary data.</text>
</comment>
<feature type="region of interest" description="Disordered" evidence="1">
    <location>
        <begin position="1"/>
        <end position="21"/>
    </location>
</feature>
<dbReference type="EMBL" id="BEZZ01026454">
    <property type="protein sequence ID" value="GCC39520.1"/>
    <property type="molecule type" value="Genomic_DNA"/>
</dbReference>
<accession>A0A401TA39</accession>
<protein>
    <submittedName>
        <fullName evidence="2">Uncharacterized protein</fullName>
    </submittedName>
</protein>
<evidence type="ECO:0000256" key="1">
    <source>
        <dbReference type="SAM" id="MobiDB-lite"/>
    </source>
</evidence>
<gene>
    <name evidence="2" type="ORF">chiPu_0023756</name>
</gene>
<reference evidence="2 3" key="1">
    <citation type="journal article" date="2018" name="Nat. Ecol. Evol.">
        <title>Shark genomes provide insights into elasmobranch evolution and the origin of vertebrates.</title>
        <authorList>
            <person name="Hara Y"/>
            <person name="Yamaguchi K"/>
            <person name="Onimaru K"/>
            <person name="Kadota M"/>
            <person name="Koyanagi M"/>
            <person name="Keeley SD"/>
            <person name="Tatsumi K"/>
            <person name="Tanaka K"/>
            <person name="Motone F"/>
            <person name="Kageyama Y"/>
            <person name="Nozu R"/>
            <person name="Adachi N"/>
            <person name="Nishimura O"/>
            <person name="Nakagawa R"/>
            <person name="Tanegashima C"/>
            <person name="Kiyatake I"/>
            <person name="Matsumoto R"/>
            <person name="Murakumo K"/>
            <person name="Nishida K"/>
            <person name="Terakita A"/>
            <person name="Kuratani S"/>
            <person name="Sato K"/>
            <person name="Hyodo S Kuraku.S."/>
        </authorList>
    </citation>
    <scope>NUCLEOTIDE SEQUENCE [LARGE SCALE GENOMIC DNA]</scope>
</reference>
<organism evidence="2 3">
    <name type="scientific">Chiloscyllium punctatum</name>
    <name type="common">Brownbanded bambooshark</name>
    <name type="synonym">Hemiscyllium punctatum</name>
    <dbReference type="NCBI Taxonomy" id="137246"/>
    <lineage>
        <taxon>Eukaryota</taxon>
        <taxon>Metazoa</taxon>
        <taxon>Chordata</taxon>
        <taxon>Craniata</taxon>
        <taxon>Vertebrata</taxon>
        <taxon>Chondrichthyes</taxon>
        <taxon>Elasmobranchii</taxon>
        <taxon>Galeomorphii</taxon>
        <taxon>Galeoidea</taxon>
        <taxon>Orectolobiformes</taxon>
        <taxon>Hemiscylliidae</taxon>
        <taxon>Chiloscyllium</taxon>
    </lineage>
</organism>
<proteinExistence type="predicted"/>
<dbReference type="Proteomes" id="UP000287033">
    <property type="component" value="Unassembled WGS sequence"/>
</dbReference>